<dbReference type="AlphaFoldDB" id="A0A1T5JIE7"/>
<gene>
    <name evidence="1" type="ORF">SAMN06296058_0812</name>
</gene>
<name>A0A1T5JIE7_9GAMM</name>
<organism evidence="1 2">
    <name type="scientific">Pseudoxanthomonas indica</name>
    <dbReference type="NCBI Taxonomy" id="428993"/>
    <lineage>
        <taxon>Bacteria</taxon>
        <taxon>Pseudomonadati</taxon>
        <taxon>Pseudomonadota</taxon>
        <taxon>Gammaproteobacteria</taxon>
        <taxon>Lysobacterales</taxon>
        <taxon>Lysobacteraceae</taxon>
        <taxon>Pseudoxanthomonas</taxon>
    </lineage>
</organism>
<proteinExistence type="predicted"/>
<reference evidence="1 2" key="1">
    <citation type="submission" date="2017-02" db="EMBL/GenBank/DDBJ databases">
        <authorList>
            <person name="Peterson S.W."/>
        </authorList>
    </citation>
    <scope>NUCLEOTIDE SEQUENCE [LARGE SCALE GENOMIC DNA]</scope>
    <source>
        <strain evidence="1 2">P15</strain>
    </source>
</reference>
<sequence>MPSLILLMIAGMAAYGYWNAARAAAERAGELGRNACAAAGVIWLDQTVHAAGLRLCRHESGWLGFERTFRFEYSYDGIERHVGRLVLRGDTLVSFVGPVRPNVVPFGEN</sequence>
<dbReference type="EMBL" id="FUZV01000001">
    <property type="protein sequence ID" value="SKC50933.1"/>
    <property type="molecule type" value="Genomic_DNA"/>
</dbReference>
<dbReference type="STRING" id="428993.SAMN06296058_0812"/>
<dbReference type="RefSeq" id="WP_079723183.1">
    <property type="nucleotide sequence ID" value="NZ_BMCL01000003.1"/>
</dbReference>
<dbReference type="Pfam" id="PF11743">
    <property type="entry name" value="DUF3301"/>
    <property type="match status" value="1"/>
</dbReference>
<accession>A0A1T5JIE7</accession>
<dbReference type="Proteomes" id="UP000190341">
    <property type="component" value="Unassembled WGS sequence"/>
</dbReference>
<evidence type="ECO:0000313" key="2">
    <source>
        <dbReference type="Proteomes" id="UP000190341"/>
    </source>
</evidence>
<evidence type="ECO:0000313" key="1">
    <source>
        <dbReference type="EMBL" id="SKC50933.1"/>
    </source>
</evidence>
<dbReference type="InterPro" id="IPR021732">
    <property type="entry name" value="DUF3301"/>
</dbReference>
<evidence type="ECO:0008006" key="3">
    <source>
        <dbReference type="Google" id="ProtNLM"/>
    </source>
</evidence>
<keyword evidence="2" id="KW-1185">Reference proteome</keyword>
<protein>
    <recommendedName>
        <fullName evidence="3">DUF3301 domain-containing protein</fullName>
    </recommendedName>
</protein>
<dbReference type="OrthoDB" id="5959530at2"/>